<evidence type="ECO:0000256" key="2">
    <source>
        <dbReference type="ARBA" id="ARBA00001964"/>
    </source>
</evidence>
<feature type="domain" description="Transketolase-like C-terminal" evidence="11">
    <location>
        <begin position="43"/>
        <end position="156"/>
    </location>
</feature>
<reference evidence="12" key="1">
    <citation type="journal article" date="2021" name="PeerJ">
        <title>Extensive microbial diversity within the chicken gut microbiome revealed by metagenomics and culture.</title>
        <authorList>
            <person name="Gilroy R."/>
            <person name="Ravi A."/>
            <person name="Getino M."/>
            <person name="Pursley I."/>
            <person name="Horton D.L."/>
            <person name="Alikhan N.F."/>
            <person name="Baker D."/>
            <person name="Gharbi K."/>
            <person name="Hall N."/>
            <person name="Watson M."/>
            <person name="Adriaenssens E.M."/>
            <person name="Foster-Nyarko E."/>
            <person name="Jarju S."/>
            <person name="Secka A."/>
            <person name="Antonio M."/>
            <person name="Oren A."/>
            <person name="Chaudhuri R.R."/>
            <person name="La Ragione R."/>
            <person name="Hildebrand F."/>
            <person name="Pallen M.J."/>
        </authorList>
    </citation>
    <scope>NUCLEOTIDE SEQUENCE</scope>
    <source>
        <strain evidence="12">12435</strain>
    </source>
</reference>
<evidence type="ECO:0000313" key="12">
    <source>
        <dbReference type="EMBL" id="HIW02788.1"/>
    </source>
</evidence>
<dbReference type="GO" id="GO:0006098">
    <property type="term" value="P:pentose-phosphate shunt"/>
    <property type="evidence" value="ECO:0007669"/>
    <property type="project" value="TreeGrafter"/>
</dbReference>
<evidence type="ECO:0000313" key="13">
    <source>
        <dbReference type="Proteomes" id="UP000823990"/>
    </source>
</evidence>
<dbReference type="FunFam" id="3.40.50.920:FF:000003">
    <property type="entry name" value="Transketolase"/>
    <property type="match status" value="1"/>
</dbReference>
<keyword evidence="9" id="KW-0786">Thiamine pyrophosphate</keyword>
<comment type="subunit">
    <text evidence="4">Homodimer.</text>
</comment>
<comment type="caution">
    <text evidence="12">The sequence shown here is derived from an EMBL/GenBank/DDBJ whole genome shotgun (WGS) entry which is preliminary data.</text>
</comment>
<sequence>CDATETSAAFARALSCVAPTAIVTSRQKLPASGLSTREGASKGGYVLSAGKKKTPDVILMASGSEVSLCMEAQKLLEEKGVSARVVSMPCMDLFAEQSAEYKESVLPKKVRARVAVEAASRICWGEYVGLDGAYVCMDRFGESAPASVLFKEFGFTAENVCNTALSVLKK</sequence>
<keyword evidence="8" id="KW-0460">Magnesium</keyword>
<accession>A0A9D1Q239</accession>
<evidence type="ECO:0000256" key="6">
    <source>
        <dbReference type="ARBA" id="ARBA00022679"/>
    </source>
</evidence>
<evidence type="ECO:0000256" key="9">
    <source>
        <dbReference type="ARBA" id="ARBA00023052"/>
    </source>
</evidence>
<dbReference type="PANTHER" id="PTHR43522:SF2">
    <property type="entry name" value="TRANSKETOLASE 1-RELATED"/>
    <property type="match status" value="1"/>
</dbReference>
<keyword evidence="7" id="KW-0479">Metal-binding</keyword>
<dbReference type="GO" id="GO:0005829">
    <property type="term" value="C:cytosol"/>
    <property type="evidence" value="ECO:0007669"/>
    <property type="project" value="TreeGrafter"/>
</dbReference>
<proteinExistence type="inferred from homology"/>
<comment type="cofactor">
    <cofactor evidence="2">
        <name>thiamine diphosphate</name>
        <dbReference type="ChEBI" id="CHEBI:58937"/>
    </cofactor>
</comment>
<dbReference type="Proteomes" id="UP000823990">
    <property type="component" value="Unassembled WGS sequence"/>
</dbReference>
<name>A0A9D1Q239_9FIRM</name>
<evidence type="ECO:0000256" key="4">
    <source>
        <dbReference type="ARBA" id="ARBA00011738"/>
    </source>
</evidence>
<evidence type="ECO:0000256" key="1">
    <source>
        <dbReference type="ARBA" id="ARBA00001946"/>
    </source>
</evidence>
<dbReference type="EMBL" id="DXHS01000087">
    <property type="protein sequence ID" value="HIW02788.1"/>
    <property type="molecule type" value="Genomic_DNA"/>
</dbReference>
<dbReference type="AlphaFoldDB" id="A0A9D1Q239"/>
<evidence type="ECO:0000256" key="8">
    <source>
        <dbReference type="ARBA" id="ARBA00022842"/>
    </source>
</evidence>
<gene>
    <name evidence="12" type="ORF">H9892_05555</name>
</gene>
<dbReference type="PANTHER" id="PTHR43522">
    <property type="entry name" value="TRANSKETOLASE"/>
    <property type="match status" value="1"/>
</dbReference>
<evidence type="ECO:0000256" key="10">
    <source>
        <dbReference type="ARBA" id="ARBA00049473"/>
    </source>
</evidence>
<dbReference type="InterPro" id="IPR055152">
    <property type="entry name" value="Transketolase-like_C_2"/>
</dbReference>
<evidence type="ECO:0000259" key="11">
    <source>
        <dbReference type="Pfam" id="PF22613"/>
    </source>
</evidence>
<dbReference type="EC" id="2.2.1.1" evidence="5"/>
<organism evidence="12 13">
    <name type="scientific">Candidatus Protoclostridium stercorigallinarum</name>
    <dbReference type="NCBI Taxonomy" id="2838741"/>
    <lineage>
        <taxon>Bacteria</taxon>
        <taxon>Bacillati</taxon>
        <taxon>Bacillota</taxon>
        <taxon>Clostridia</taxon>
        <taxon>Candidatus Protoclostridium</taxon>
    </lineage>
</organism>
<evidence type="ECO:0000256" key="7">
    <source>
        <dbReference type="ARBA" id="ARBA00022723"/>
    </source>
</evidence>
<comment type="similarity">
    <text evidence="3">Belongs to the transketolase family.</text>
</comment>
<feature type="non-terminal residue" evidence="12">
    <location>
        <position position="1"/>
    </location>
</feature>
<protein>
    <recommendedName>
        <fullName evidence="5">transketolase</fullName>
        <ecNumber evidence="5">2.2.1.1</ecNumber>
    </recommendedName>
</protein>
<reference evidence="12" key="2">
    <citation type="submission" date="2021-04" db="EMBL/GenBank/DDBJ databases">
        <authorList>
            <person name="Gilroy R."/>
        </authorList>
    </citation>
    <scope>NUCLEOTIDE SEQUENCE</scope>
    <source>
        <strain evidence="12">12435</strain>
    </source>
</reference>
<dbReference type="Gene3D" id="3.40.50.920">
    <property type="match status" value="1"/>
</dbReference>
<evidence type="ECO:0000256" key="3">
    <source>
        <dbReference type="ARBA" id="ARBA00007131"/>
    </source>
</evidence>
<dbReference type="InterPro" id="IPR009014">
    <property type="entry name" value="Transketo_C/PFOR_II"/>
</dbReference>
<evidence type="ECO:0000256" key="5">
    <source>
        <dbReference type="ARBA" id="ARBA00013152"/>
    </source>
</evidence>
<dbReference type="GO" id="GO:0004802">
    <property type="term" value="F:transketolase activity"/>
    <property type="evidence" value="ECO:0007669"/>
    <property type="project" value="UniProtKB-EC"/>
</dbReference>
<dbReference type="SUPFAM" id="SSF52922">
    <property type="entry name" value="TK C-terminal domain-like"/>
    <property type="match status" value="1"/>
</dbReference>
<dbReference type="Pfam" id="PF22613">
    <property type="entry name" value="Transketolase_C_1"/>
    <property type="match status" value="1"/>
</dbReference>
<keyword evidence="6" id="KW-0808">Transferase</keyword>
<dbReference type="GO" id="GO:0046872">
    <property type="term" value="F:metal ion binding"/>
    <property type="evidence" value="ECO:0007669"/>
    <property type="project" value="UniProtKB-KW"/>
</dbReference>
<comment type="catalytic activity">
    <reaction evidence="10">
        <text>D-sedoheptulose 7-phosphate + D-glyceraldehyde 3-phosphate = aldehydo-D-ribose 5-phosphate + D-xylulose 5-phosphate</text>
        <dbReference type="Rhea" id="RHEA:10508"/>
        <dbReference type="ChEBI" id="CHEBI:57483"/>
        <dbReference type="ChEBI" id="CHEBI:57737"/>
        <dbReference type="ChEBI" id="CHEBI:58273"/>
        <dbReference type="ChEBI" id="CHEBI:59776"/>
        <dbReference type="EC" id="2.2.1.1"/>
    </reaction>
</comment>
<dbReference type="InterPro" id="IPR033247">
    <property type="entry name" value="Transketolase_fam"/>
</dbReference>
<comment type="cofactor">
    <cofactor evidence="1">
        <name>Mg(2+)</name>
        <dbReference type="ChEBI" id="CHEBI:18420"/>
    </cofactor>
</comment>